<evidence type="ECO:0000256" key="6">
    <source>
        <dbReference type="HAMAP-Rule" id="MF_00081"/>
    </source>
</evidence>
<accession>A0ABW5WRU8</accession>
<evidence type="ECO:0000259" key="8">
    <source>
        <dbReference type="Pfam" id="PF08220"/>
    </source>
</evidence>
<dbReference type="SUPFAM" id="SSF46785">
    <property type="entry name" value="Winged helix' DNA-binding domain"/>
    <property type="match status" value="1"/>
</dbReference>
<dbReference type="InterPro" id="IPR001034">
    <property type="entry name" value="DeoR_HTH"/>
</dbReference>
<feature type="domain" description="Heat-inducible transcription repressor HrcA C-terminal" evidence="7">
    <location>
        <begin position="105"/>
        <end position="311"/>
    </location>
</feature>
<dbReference type="InterPro" id="IPR021153">
    <property type="entry name" value="HrcA_C"/>
</dbReference>
<dbReference type="SUPFAM" id="SSF55781">
    <property type="entry name" value="GAF domain-like"/>
    <property type="match status" value="1"/>
</dbReference>
<dbReference type="Pfam" id="PF08220">
    <property type="entry name" value="HTH_DeoR"/>
    <property type="match status" value="1"/>
</dbReference>
<keyword evidence="4 6" id="KW-0346">Stress response</keyword>
<evidence type="ECO:0000313" key="10">
    <source>
        <dbReference type="Proteomes" id="UP001597519"/>
    </source>
</evidence>
<dbReference type="Gene3D" id="3.30.390.60">
    <property type="entry name" value="Heat-inducible transcription repressor hrca homolog, domain 3"/>
    <property type="match status" value="1"/>
</dbReference>
<dbReference type="Proteomes" id="UP001597519">
    <property type="component" value="Unassembled WGS sequence"/>
</dbReference>
<dbReference type="RefSeq" id="WP_377771618.1">
    <property type="nucleotide sequence ID" value="NZ_JBHUOQ010000001.1"/>
</dbReference>
<evidence type="ECO:0000256" key="2">
    <source>
        <dbReference type="ARBA" id="ARBA00022736"/>
    </source>
</evidence>
<dbReference type="InterPro" id="IPR029016">
    <property type="entry name" value="GAF-like_dom_sf"/>
</dbReference>
<dbReference type="InterPro" id="IPR036388">
    <property type="entry name" value="WH-like_DNA-bd_sf"/>
</dbReference>
<keyword evidence="10" id="KW-1185">Reference proteome</keyword>
<evidence type="ECO:0000256" key="4">
    <source>
        <dbReference type="ARBA" id="ARBA00023016"/>
    </source>
</evidence>
<dbReference type="NCBIfam" id="TIGR00331">
    <property type="entry name" value="hrcA"/>
    <property type="match status" value="1"/>
</dbReference>
<dbReference type="InterPro" id="IPR023120">
    <property type="entry name" value="WHTH_transcript_rep_HrcA_IDD"/>
</dbReference>
<dbReference type="HAMAP" id="MF_00081">
    <property type="entry name" value="HrcA"/>
    <property type="match status" value="1"/>
</dbReference>
<gene>
    <name evidence="6 9" type="primary">hrcA</name>
    <name evidence="9" type="ORF">ACFSX4_03585</name>
</gene>
<keyword evidence="5 6" id="KW-0804">Transcription</keyword>
<comment type="function">
    <text evidence="6">Negative regulator of class I heat shock genes (grpE-dnaK-dnaJ and groELS operons). Prevents heat-shock induction of these operons.</text>
</comment>
<dbReference type="PANTHER" id="PTHR34824">
    <property type="entry name" value="HEAT-INDUCIBLE TRANSCRIPTION REPRESSOR HRCA"/>
    <property type="match status" value="1"/>
</dbReference>
<evidence type="ECO:0000259" key="7">
    <source>
        <dbReference type="Pfam" id="PF01628"/>
    </source>
</evidence>
<dbReference type="InterPro" id="IPR036390">
    <property type="entry name" value="WH_DNA-bd_sf"/>
</dbReference>
<dbReference type="EMBL" id="JBHUOQ010000001">
    <property type="protein sequence ID" value="MFD2829536.1"/>
    <property type="molecule type" value="Genomic_DNA"/>
</dbReference>
<dbReference type="PANTHER" id="PTHR34824:SF1">
    <property type="entry name" value="HEAT-INDUCIBLE TRANSCRIPTION REPRESSOR HRCA"/>
    <property type="match status" value="1"/>
</dbReference>
<dbReference type="Pfam" id="PF01628">
    <property type="entry name" value="HrcA"/>
    <property type="match status" value="1"/>
</dbReference>
<reference evidence="10" key="1">
    <citation type="journal article" date="2019" name="Int. J. Syst. Evol. Microbiol.">
        <title>The Global Catalogue of Microorganisms (GCM) 10K type strain sequencing project: providing services to taxonomists for standard genome sequencing and annotation.</title>
        <authorList>
            <consortium name="The Broad Institute Genomics Platform"/>
            <consortium name="The Broad Institute Genome Sequencing Center for Infectious Disease"/>
            <person name="Wu L."/>
            <person name="Ma J."/>
        </authorList>
    </citation>
    <scope>NUCLEOTIDE SEQUENCE [LARGE SCALE GENOMIC DNA]</scope>
    <source>
        <strain evidence="10">KCTC 33575</strain>
    </source>
</reference>
<dbReference type="Gene3D" id="3.30.450.40">
    <property type="match status" value="1"/>
</dbReference>
<evidence type="ECO:0000256" key="3">
    <source>
        <dbReference type="ARBA" id="ARBA00023015"/>
    </source>
</evidence>
<dbReference type="Gene3D" id="1.10.10.10">
    <property type="entry name" value="Winged helix-like DNA-binding domain superfamily/Winged helix DNA-binding domain"/>
    <property type="match status" value="1"/>
</dbReference>
<evidence type="ECO:0000313" key="9">
    <source>
        <dbReference type="EMBL" id="MFD2829536.1"/>
    </source>
</evidence>
<name>A0ABW5WRU8_9STAP</name>
<protein>
    <recommendedName>
        <fullName evidence="6">Heat-inducible transcription repressor HrcA</fullName>
    </recommendedName>
</protein>
<keyword evidence="1 6" id="KW-0678">Repressor</keyword>
<dbReference type="InterPro" id="IPR002571">
    <property type="entry name" value="HrcA"/>
</dbReference>
<keyword evidence="3 6" id="KW-0805">Transcription regulation</keyword>
<comment type="caution">
    <text evidence="9">The sequence shown here is derived from an EMBL/GenBank/DDBJ whole genome shotgun (WGS) entry which is preliminary data.</text>
</comment>
<sequence length="333" mass="37243">MLTNRQEIILFHIVDDFLKTMNPVSSKYLIEKYSLDISSATVRNDMAKLEADGFLTKPHTSAGRIPSRQALKYYISILSENLDDSLEEPYRLNYRGVQDPGLISQEIAREISQMTNHLTQVSLTGRNEVVKALYLTPISGHLLLVIVVLDTGDIRKIPVTLPSDVTMEEIEFLGNLLNQAVADQSLALIDTMVNIPHPKASINQLIMDISEALTSVTRPSMVSGHSGFNHLIQQISSDSNTLQMLYDAIETNQLSSIVDLDRLNGVEVYLSDDLEKEYHSISVITTNFKQFGVSGNLMIIGPEIMGYKEVIKLLYAIKNQDVKGSDSRDEQRN</sequence>
<keyword evidence="2" id="KW-0423">Lactose metabolism</keyword>
<organism evidence="9 10">
    <name type="scientific">Corticicoccus populi</name>
    <dbReference type="NCBI Taxonomy" id="1812821"/>
    <lineage>
        <taxon>Bacteria</taxon>
        <taxon>Bacillati</taxon>
        <taxon>Bacillota</taxon>
        <taxon>Bacilli</taxon>
        <taxon>Bacillales</taxon>
        <taxon>Staphylococcaceae</taxon>
        <taxon>Corticicoccus</taxon>
    </lineage>
</organism>
<feature type="domain" description="HTH deoR-type" evidence="8">
    <location>
        <begin position="35"/>
        <end position="64"/>
    </location>
</feature>
<comment type="similarity">
    <text evidence="6">Belongs to the HrcA family.</text>
</comment>
<proteinExistence type="inferred from homology"/>
<dbReference type="PIRSF" id="PIRSF005485">
    <property type="entry name" value="HrcA"/>
    <property type="match status" value="1"/>
</dbReference>
<evidence type="ECO:0000256" key="1">
    <source>
        <dbReference type="ARBA" id="ARBA00022491"/>
    </source>
</evidence>
<evidence type="ECO:0000256" key="5">
    <source>
        <dbReference type="ARBA" id="ARBA00023163"/>
    </source>
</evidence>